<evidence type="ECO:0000256" key="3">
    <source>
        <dbReference type="ARBA" id="ARBA00022532"/>
    </source>
</evidence>
<dbReference type="PANTHER" id="PTHR11835:SF42">
    <property type="entry name" value="ISOCITRATE DEHYDROGENASE [NAD] SUBUNIT BETA, MITOCHONDRIAL"/>
    <property type="match status" value="1"/>
</dbReference>
<evidence type="ECO:0000256" key="6">
    <source>
        <dbReference type="RuleBase" id="RU361266"/>
    </source>
</evidence>
<dbReference type="EnsemblMetazoa" id="XM_021053276.2">
    <property type="protein sequence ID" value="XP_020908935.1"/>
    <property type="gene ID" value="LOC110246890"/>
</dbReference>
<dbReference type="OMA" id="TCAHKAN"/>
<dbReference type="PANTHER" id="PTHR11835">
    <property type="entry name" value="DECARBOXYLATING DEHYDROGENASES-ISOCITRATE, ISOPROPYLMALATE, TARTRATE"/>
    <property type="match status" value="1"/>
</dbReference>
<dbReference type="GO" id="GO:0005739">
    <property type="term" value="C:mitochondrion"/>
    <property type="evidence" value="ECO:0007669"/>
    <property type="project" value="UniProtKB-SubCell"/>
</dbReference>
<dbReference type="GO" id="GO:0006102">
    <property type="term" value="P:isocitrate metabolic process"/>
    <property type="evidence" value="ECO:0007669"/>
    <property type="project" value="TreeGrafter"/>
</dbReference>
<protein>
    <recommendedName>
        <fullName evidence="6">Isocitrate dehydrogenase [NAD] subunit, mitochondrial</fullName>
    </recommendedName>
</protein>
<dbReference type="OrthoDB" id="10261637at2759"/>
<keyword evidence="9" id="KW-1185">Reference proteome</keyword>
<dbReference type="GO" id="GO:0000287">
    <property type="term" value="F:magnesium ion binding"/>
    <property type="evidence" value="ECO:0007669"/>
    <property type="project" value="UniProtKB-UniRule"/>
</dbReference>
<dbReference type="GO" id="GO:0051287">
    <property type="term" value="F:NAD binding"/>
    <property type="evidence" value="ECO:0007669"/>
    <property type="project" value="UniProtKB-UniRule"/>
</dbReference>
<keyword evidence="3 6" id="KW-0816">Tricarboxylic acid cycle</keyword>
<dbReference type="SUPFAM" id="SSF53659">
    <property type="entry name" value="Isocitrate/Isopropylmalate dehydrogenase-like"/>
    <property type="match status" value="1"/>
</dbReference>
<accession>A0A913XSB1</accession>
<evidence type="ECO:0000256" key="2">
    <source>
        <dbReference type="ARBA" id="ARBA00007769"/>
    </source>
</evidence>
<comment type="subcellular location">
    <subcellularLocation>
        <location evidence="1 6">Mitochondrion</location>
    </subcellularLocation>
</comment>
<dbReference type="Gene3D" id="3.40.718.10">
    <property type="entry name" value="Isopropylmalate Dehydrogenase"/>
    <property type="match status" value="1"/>
</dbReference>
<dbReference type="Proteomes" id="UP000887567">
    <property type="component" value="Unplaced"/>
</dbReference>
<evidence type="ECO:0000313" key="9">
    <source>
        <dbReference type="Proteomes" id="UP000887567"/>
    </source>
</evidence>
<dbReference type="KEGG" id="epa:110246890"/>
<feature type="domain" description="Isopropylmalate dehydrogenase-like" evidence="7">
    <location>
        <begin position="64"/>
        <end position="390"/>
    </location>
</feature>
<dbReference type="InterPro" id="IPR019818">
    <property type="entry name" value="IsoCit/isopropylmalate_DH_CS"/>
</dbReference>
<evidence type="ECO:0000313" key="8">
    <source>
        <dbReference type="EnsemblMetazoa" id="XP_020908935.1"/>
    </source>
</evidence>
<evidence type="ECO:0000259" key="7">
    <source>
        <dbReference type="SMART" id="SM01329"/>
    </source>
</evidence>
<organism evidence="8 9">
    <name type="scientific">Exaiptasia diaphana</name>
    <name type="common">Tropical sea anemone</name>
    <name type="synonym">Aiptasia pulchella</name>
    <dbReference type="NCBI Taxonomy" id="2652724"/>
    <lineage>
        <taxon>Eukaryota</taxon>
        <taxon>Metazoa</taxon>
        <taxon>Cnidaria</taxon>
        <taxon>Anthozoa</taxon>
        <taxon>Hexacorallia</taxon>
        <taxon>Actiniaria</taxon>
        <taxon>Aiptasiidae</taxon>
        <taxon>Exaiptasia</taxon>
    </lineage>
</organism>
<keyword evidence="4 6" id="KW-0809">Transit peptide</keyword>
<dbReference type="SMART" id="SM01329">
    <property type="entry name" value="Iso_dh"/>
    <property type="match status" value="1"/>
</dbReference>
<sequence length="397" mass="43118">MAGMLLRGLPRFLPVSSRLGNNLRCCNIMKVIPVVTQSCQSRLLSTTLLEDSDDSLVQFGGRHTVTVIPGDGVGPELVNCVKQIFKVTGVPVDWEEVHVSDLTYGSRYTLEDVKESLKRTGVGLKGALTTPSALSAQDDLSLNQRMKVELDLFANVVQCRSLPGFKTRHNNVDLVIIREQTEGEYTGLEHESVPGVVEMLKVVTKKKSQRIAKFAFDYATKHGRKKVTAVHKANIMKKGDGLFLNTCAEVSKLYPKIKFEGMIVDNTCMQLVSKPEQFDVMVLPNLYGSIVDNVGAGLVGGAGVVPGVSIGSHYAVFEPGARHTYAQMAGRNVANPTAMLLAAVDLLHHLNLGTYAHLIKDALEKTIESGQTLTMDMGGSSGTSDFMHAVITNLHPQ</sequence>
<comment type="similarity">
    <text evidence="2 6">Belongs to the isocitrate and isopropylmalate dehydrogenases family.</text>
</comment>
<keyword evidence="5 6" id="KW-0496">Mitochondrion</keyword>
<dbReference type="GO" id="GO:0016616">
    <property type="term" value="F:oxidoreductase activity, acting on the CH-OH group of donors, NAD or NADP as acceptor"/>
    <property type="evidence" value="ECO:0007669"/>
    <property type="project" value="InterPro"/>
</dbReference>
<dbReference type="GO" id="GO:0006099">
    <property type="term" value="P:tricarboxylic acid cycle"/>
    <property type="evidence" value="ECO:0007669"/>
    <property type="project" value="UniProtKB-UniRule"/>
</dbReference>
<evidence type="ECO:0000256" key="5">
    <source>
        <dbReference type="ARBA" id="ARBA00023128"/>
    </source>
</evidence>
<dbReference type="PROSITE" id="PS00470">
    <property type="entry name" value="IDH_IMDH"/>
    <property type="match status" value="1"/>
</dbReference>
<proteinExistence type="inferred from homology"/>
<dbReference type="RefSeq" id="XP_020908935.1">
    <property type="nucleotide sequence ID" value="XM_021053276.2"/>
</dbReference>
<evidence type="ECO:0000256" key="1">
    <source>
        <dbReference type="ARBA" id="ARBA00004173"/>
    </source>
</evidence>
<reference evidence="8" key="1">
    <citation type="submission" date="2022-11" db="UniProtKB">
        <authorList>
            <consortium name="EnsemblMetazoa"/>
        </authorList>
    </citation>
    <scope>IDENTIFICATION</scope>
</reference>
<dbReference type="InterPro" id="IPR024084">
    <property type="entry name" value="IsoPropMal-DH-like_dom"/>
</dbReference>
<dbReference type="FunFam" id="3.40.718.10:FF:000001">
    <property type="entry name" value="Isocitrate dehydrogenase [NAD] subunit, mitochondrial"/>
    <property type="match status" value="1"/>
</dbReference>
<dbReference type="GeneID" id="110246890"/>
<evidence type="ECO:0000256" key="4">
    <source>
        <dbReference type="ARBA" id="ARBA00022946"/>
    </source>
</evidence>
<dbReference type="Pfam" id="PF00180">
    <property type="entry name" value="Iso_dh"/>
    <property type="match status" value="1"/>
</dbReference>
<name>A0A913XSB1_EXADI</name>
<dbReference type="InterPro" id="IPR004434">
    <property type="entry name" value="Isocitrate_DH_NAD"/>
</dbReference>
<dbReference type="AlphaFoldDB" id="A0A913XSB1"/>
<dbReference type="NCBIfam" id="TIGR00175">
    <property type="entry name" value="mito_nad_idh"/>
    <property type="match status" value="1"/>
</dbReference>